<dbReference type="AlphaFoldDB" id="A0AAD9D3C0"/>
<name>A0AAD9D3C0_GLOAC</name>
<proteinExistence type="predicted"/>
<feature type="region of interest" description="Disordered" evidence="1">
    <location>
        <begin position="1"/>
        <end position="25"/>
    </location>
</feature>
<organism evidence="2 3">
    <name type="scientific">Glomerella acutata</name>
    <name type="common">Colletotrichum acutatum</name>
    <dbReference type="NCBI Taxonomy" id="27357"/>
    <lineage>
        <taxon>Eukaryota</taxon>
        <taxon>Fungi</taxon>
        <taxon>Dikarya</taxon>
        <taxon>Ascomycota</taxon>
        <taxon>Pezizomycotina</taxon>
        <taxon>Sordariomycetes</taxon>
        <taxon>Hypocreomycetidae</taxon>
        <taxon>Glomerellales</taxon>
        <taxon>Glomerellaceae</taxon>
        <taxon>Colletotrichum</taxon>
        <taxon>Colletotrichum acutatum species complex</taxon>
    </lineage>
</organism>
<reference evidence="2" key="1">
    <citation type="submission" date="2021-12" db="EMBL/GenBank/DDBJ databases">
        <title>Comparative genomics, transcriptomics and evolutionary studies reveal genomic signatures of adaptation to plant cell wall in hemibiotrophic fungi.</title>
        <authorList>
            <consortium name="DOE Joint Genome Institute"/>
            <person name="Baroncelli R."/>
            <person name="Diaz J.F."/>
            <person name="Benocci T."/>
            <person name="Peng M."/>
            <person name="Battaglia E."/>
            <person name="Haridas S."/>
            <person name="Andreopoulos W."/>
            <person name="Labutti K."/>
            <person name="Pangilinan J."/>
            <person name="Floch G.L."/>
            <person name="Makela M.R."/>
            <person name="Henrissat B."/>
            <person name="Grigoriev I.V."/>
            <person name="Crouch J.A."/>
            <person name="De Vries R.P."/>
            <person name="Sukno S.A."/>
            <person name="Thon M.R."/>
        </authorList>
    </citation>
    <scope>NUCLEOTIDE SEQUENCE</scope>
    <source>
        <strain evidence="2">CBS 112980</strain>
    </source>
</reference>
<feature type="region of interest" description="Disordered" evidence="1">
    <location>
        <begin position="222"/>
        <end position="247"/>
    </location>
</feature>
<dbReference type="GeneID" id="85385801"/>
<dbReference type="RefSeq" id="XP_060371391.1">
    <property type="nucleotide sequence ID" value="XM_060501902.1"/>
</dbReference>
<protein>
    <submittedName>
        <fullName evidence="2">Uncharacterized protein</fullName>
    </submittedName>
</protein>
<evidence type="ECO:0000313" key="3">
    <source>
        <dbReference type="Proteomes" id="UP001244207"/>
    </source>
</evidence>
<sequence>MAKVQASCHLAESEHELQRGERNQSAREDTIAAVWQIMLVIKKFGGEVKLLDRLRQAQERCHRPMRPVSDEVETMLRNDLKVLKNARVRPLERLEKSPSQDEFPRNETLGGPTRSSERPGRTPFLQFARFSPRMRRIVKPNRAGQIWGARGAHPRNNRALKRAGGQLVKDSRLRLVSDRRQDRGGPYVIVHPYGFIYKCVKKGRYTSESHCRTTCAPLAKRQSHSHHHHHHHQTAKSIKGLEPNKIK</sequence>
<feature type="compositionally biased region" description="Basic residues" evidence="1">
    <location>
        <begin position="222"/>
        <end position="234"/>
    </location>
</feature>
<feature type="compositionally biased region" description="Basic and acidic residues" evidence="1">
    <location>
        <begin position="91"/>
        <end position="105"/>
    </location>
</feature>
<gene>
    <name evidence="2" type="ORF">BDZ83DRAFT_246442</name>
</gene>
<evidence type="ECO:0000313" key="2">
    <source>
        <dbReference type="EMBL" id="KAK1731336.1"/>
    </source>
</evidence>
<comment type="caution">
    <text evidence="2">The sequence shown here is derived from an EMBL/GenBank/DDBJ whole genome shotgun (WGS) entry which is preliminary data.</text>
</comment>
<accession>A0AAD9D3C0</accession>
<evidence type="ECO:0000256" key="1">
    <source>
        <dbReference type="SAM" id="MobiDB-lite"/>
    </source>
</evidence>
<feature type="region of interest" description="Disordered" evidence="1">
    <location>
        <begin position="91"/>
        <end position="121"/>
    </location>
</feature>
<keyword evidence="3" id="KW-1185">Reference proteome</keyword>
<dbReference type="EMBL" id="JAHMHS010000003">
    <property type="protein sequence ID" value="KAK1731336.1"/>
    <property type="molecule type" value="Genomic_DNA"/>
</dbReference>
<feature type="compositionally biased region" description="Basic and acidic residues" evidence="1">
    <location>
        <begin position="11"/>
        <end position="25"/>
    </location>
</feature>
<dbReference type="Proteomes" id="UP001244207">
    <property type="component" value="Unassembled WGS sequence"/>
</dbReference>